<keyword evidence="1" id="KW-0812">Transmembrane</keyword>
<name>A0AAV5A8N9_9AGAM</name>
<keyword evidence="3" id="KW-1185">Reference proteome</keyword>
<evidence type="ECO:0000313" key="3">
    <source>
        <dbReference type="Proteomes" id="UP001050691"/>
    </source>
</evidence>
<dbReference type="EMBL" id="BPWL01000003">
    <property type="protein sequence ID" value="GJJ09013.1"/>
    <property type="molecule type" value="Genomic_DNA"/>
</dbReference>
<feature type="transmembrane region" description="Helical" evidence="1">
    <location>
        <begin position="286"/>
        <end position="308"/>
    </location>
</feature>
<dbReference type="Proteomes" id="UP001050691">
    <property type="component" value="Unassembled WGS sequence"/>
</dbReference>
<accession>A0AAV5A8N9</accession>
<comment type="caution">
    <text evidence="2">The sequence shown here is derived from an EMBL/GenBank/DDBJ whole genome shotgun (WGS) entry which is preliminary data.</text>
</comment>
<dbReference type="Gene3D" id="1.20.1250.20">
    <property type="entry name" value="MFS general substrate transporter like domains"/>
    <property type="match status" value="1"/>
</dbReference>
<protein>
    <submittedName>
        <fullName evidence="2">Uncharacterized protein</fullName>
    </submittedName>
</protein>
<feature type="transmembrane region" description="Helical" evidence="1">
    <location>
        <begin position="119"/>
        <end position="147"/>
    </location>
</feature>
<sequence length="357" mass="39853">MSKSQLITEDSTAPLILEEFHDDPTVYKFSDNRTPIDAPVLRPYTPVQVDAKRTPTIEHDFPEGGVRAWCAVAGSFLRDFLSEHTPSQIAWIGSMQLFFIFAVAIFSGKFFDDGYFRELLAIGSILYLFSIYGLIFFVSLLIANLIMRPRLPPRRQRTEQPPKPDIRAILHDYAYLTLILGNLNGHLAFYVQLFAVLKGVSENFAFYSRKHTTDASDKLTILNGSSILGRIIPGLIADKYGTLNTLIVAMFCCAVLLFAMLGAGSVGGLSLSLACIPVYVDNPSEYGFFLLISNPIAGALLDAPHYFWTKAVIFEGVRKLKSVEECESHMLGWSCCNDIFSTTVDEEETDMETLRRA</sequence>
<evidence type="ECO:0000313" key="2">
    <source>
        <dbReference type="EMBL" id="GJJ09013.1"/>
    </source>
</evidence>
<feature type="transmembrane region" description="Helical" evidence="1">
    <location>
        <begin position="89"/>
        <end position="107"/>
    </location>
</feature>
<keyword evidence="1" id="KW-1133">Transmembrane helix</keyword>
<dbReference type="AlphaFoldDB" id="A0AAV5A8N9"/>
<keyword evidence="1" id="KW-0472">Membrane</keyword>
<reference evidence="2" key="1">
    <citation type="submission" date="2021-10" db="EMBL/GenBank/DDBJ databases">
        <title>De novo Genome Assembly of Clathrus columnatus (Basidiomycota, Fungi) Using Illumina and Nanopore Sequence Data.</title>
        <authorList>
            <person name="Ogiso-Tanaka E."/>
            <person name="Itagaki H."/>
            <person name="Hosoya T."/>
            <person name="Hosaka K."/>
        </authorList>
    </citation>
    <scope>NUCLEOTIDE SEQUENCE</scope>
    <source>
        <strain evidence="2">MO-923</strain>
    </source>
</reference>
<dbReference type="SUPFAM" id="SSF103473">
    <property type="entry name" value="MFS general substrate transporter"/>
    <property type="match status" value="1"/>
</dbReference>
<feature type="transmembrane region" description="Helical" evidence="1">
    <location>
        <begin position="247"/>
        <end position="280"/>
    </location>
</feature>
<evidence type="ECO:0000256" key="1">
    <source>
        <dbReference type="SAM" id="Phobius"/>
    </source>
</evidence>
<gene>
    <name evidence="2" type="ORF">Clacol_003234</name>
</gene>
<organism evidence="2 3">
    <name type="scientific">Clathrus columnatus</name>
    <dbReference type="NCBI Taxonomy" id="1419009"/>
    <lineage>
        <taxon>Eukaryota</taxon>
        <taxon>Fungi</taxon>
        <taxon>Dikarya</taxon>
        <taxon>Basidiomycota</taxon>
        <taxon>Agaricomycotina</taxon>
        <taxon>Agaricomycetes</taxon>
        <taxon>Phallomycetidae</taxon>
        <taxon>Phallales</taxon>
        <taxon>Clathraceae</taxon>
        <taxon>Clathrus</taxon>
    </lineage>
</organism>
<proteinExistence type="predicted"/>
<dbReference type="InterPro" id="IPR036259">
    <property type="entry name" value="MFS_trans_sf"/>
</dbReference>